<dbReference type="STRING" id="100884.GCA_000269565_00836"/>
<dbReference type="AlphaFoldDB" id="E7G7X7"/>
<evidence type="ECO:0000256" key="1">
    <source>
        <dbReference type="SAM" id="Phobius"/>
    </source>
</evidence>
<dbReference type="RefSeq" id="WP_008787981.1">
    <property type="nucleotide sequence ID" value="NZ_GL636577.1"/>
</dbReference>
<dbReference type="Proteomes" id="UP000003157">
    <property type="component" value="Unassembled WGS sequence"/>
</dbReference>
<dbReference type="HOGENOM" id="CLU_890569_0_0_9"/>
<comment type="caution">
    <text evidence="2">The sequence shown here is derived from an EMBL/GenBank/DDBJ whole genome shotgun (WGS) entry which is preliminary data.</text>
</comment>
<protein>
    <submittedName>
        <fullName evidence="2">Uncharacterized protein</fullName>
    </submittedName>
</protein>
<accession>E7G7X7</accession>
<dbReference type="eggNOG" id="ENOG5033YEA">
    <property type="taxonomic scope" value="Bacteria"/>
</dbReference>
<organism evidence="2 3">
    <name type="scientific">Coprobacillus cateniformis</name>
    <dbReference type="NCBI Taxonomy" id="100884"/>
    <lineage>
        <taxon>Bacteria</taxon>
        <taxon>Bacillati</taxon>
        <taxon>Bacillota</taxon>
        <taxon>Erysipelotrichia</taxon>
        <taxon>Erysipelotrichales</taxon>
        <taxon>Coprobacillaceae</taxon>
        <taxon>Coprobacillus</taxon>
    </lineage>
</organism>
<gene>
    <name evidence="2" type="ORF">HMPREF9488_00865</name>
</gene>
<evidence type="ECO:0000313" key="3">
    <source>
        <dbReference type="Proteomes" id="UP000003157"/>
    </source>
</evidence>
<reference evidence="2 3" key="1">
    <citation type="submission" date="2010-12" db="EMBL/GenBank/DDBJ databases">
        <title>The Genome Sequence of Coprobacillus sp. strain 29_1.</title>
        <authorList>
            <consortium name="The Broad Institute Genome Sequencing Platform"/>
            <person name="Earl A."/>
            <person name="Ward D."/>
            <person name="Feldgarden M."/>
            <person name="Gevers D."/>
            <person name="Daigneault M."/>
            <person name="Sibley C.D."/>
            <person name="White A."/>
            <person name="Strauss J."/>
            <person name="Allen-Vercoe E."/>
            <person name="Young S.K."/>
            <person name="Zeng Q."/>
            <person name="Gargeya S."/>
            <person name="Fitzgerald M."/>
            <person name="Haas B."/>
            <person name="Abouelleil A."/>
            <person name="Alvarado L."/>
            <person name="Arachchi H.M."/>
            <person name="Berlin A."/>
            <person name="Brown A."/>
            <person name="Chapman S.B."/>
            <person name="Chen Z."/>
            <person name="Dunbar C."/>
            <person name="Freedman E."/>
            <person name="Gearin G."/>
            <person name="Gellesch M."/>
            <person name="Goldberg J."/>
            <person name="Griggs A."/>
            <person name="Gujja S."/>
            <person name="Heilman E."/>
            <person name="Heiman D."/>
            <person name="Howarth C."/>
            <person name="Larson L."/>
            <person name="Lui A."/>
            <person name="MacDonald P.J.P."/>
            <person name="Mehta T."/>
            <person name="Montmayeur A."/>
            <person name="Murphy C."/>
            <person name="Neiman D."/>
            <person name="Pearson M."/>
            <person name="Priest M."/>
            <person name="Roberts A."/>
            <person name="Saif S."/>
            <person name="Shea T."/>
            <person name="Shenoy N."/>
            <person name="Sisk P."/>
            <person name="Stolte C."/>
            <person name="Sykes S."/>
            <person name="White J."/>
            <person name="Yandava C."/>
            <person name="Nusbaum C."/>
            <person name="Birren B."/>
        </authorList>
    </citation>
    <scope>NUCLEOTIDE SEQUENCE [LARGE SCALE GENOMIC DNA]</scope>
    <source>
        <strain evidence="2 3">29_1</strain>
    </source>
</reference>
<keyword evidence="1" id="KW-0812">Transmembrane</keyword>
<proteinExistence type="predicted"/>
<sequence length="312" mass="37043">MLFKKIHKVEMESKHENDETEELSEEELEFQFQRQLRKLNCKRKIKNILIYSVIGLALIGGYKSLFQVEKKTPHEEIENQSFITQYIKNYYVYPKTDETNEFLKLYTSQTDISNDFNQNLESGEITSCEIYKVESDEKKDNVLHYYVSADYKTKMKEKEASTEKIYCKIDVAKINDSYLVIRPISNVSHERKIVEDKEILDSFKFEAHTTTQTLDEDQKKEIENTITLFLKTYNEDIVQARLLTTDPSIIDALDLNTKLALDHMNDCSSDDENIYVTAQINTNYKDIYTSKRNYYFVIDKEKIKLKIWRYFK</sequence>
<feature type="transmembrane region" description="Helical" evidence="1">
    <location>
        <begin position="48"/>
        <end position="66"/>
    </location>
</feature>
<dbReference type="EMBL" id="ADKX01000012">
    <property type="protein sequence ID" value="EFW05898.1"/>
    <property type="molecule type" value="Genomic_DNA"/>
</dbReference>
<name>E7G7X7_9FIRM</name>
<keyword evidence="3" id="KW-1185">Reference proteome</keyword>
<keyword evidence="1" id="KW-0472">Membrane</keyword>
<evidence type="ECO:0000313" key="2">
    <source>
        <dbReference type="EMBL" id="EFW05898.1"/>
    </source>
</evidence>
<keyword evidence="1" id="KW-1133">Transmembrane helix</keyword>